<evidence type="ECO:0000313" key="1">
    <source>
        <dbReference type="EMBL" id="MPN56915.1"/>
    </source>
</evidence>
<organism evidence="1">
    <name type="scientific">bioreactor metagenome</name>
    <dbReference type="NCBI Taxonomy" id="1076179"/>
    <lineage>
        <taxon>unclassified sequences</taxon>
        <taxon>metagenomes</taxon>
        <taxon>ecological metagenomes</taxon>
    </lineage>
</organism>
<reference evidence="1" key="1">
    <citation type="submission" date="2019-08" db="EMBL/GenBank/DDBJ databases">
        <authorList>
            <person name="Kucharzyk K."/>
            <person name="Murdoch R.W."/>
            <person name="Higgins S."/>
            <person name="Loffler F."/>
        </authorList>
    </citation>
    <scope>NUCLEOTIDE SEQUENCE</scope>
</reference>
<comment type="caution">
    <text evidence="1">The sequence shown here is derived from an EMBL/GenBank/DDBJ whole genome shotgun (WGS) entry which is preliminary data.</text>
</comment>
<protein>
    <submittedName>
        <fullName evidence="1">Uncharacterized protein</fullName>
    </submittedName>
</protein>
<proteinExistence type="predicted"/>
<dbReference type="AlphaFoldDB" id="A0A645IZP1"/>
<sequence length="118" mass="12293">MIEAEQPGNDQVGKLLDANIIDVDGFVVPLAPVGNRIFQCGDPALQLHEVLVGPQFGICFGDSEDLPKSHAQHAFGSPQRGDVVIFACAGDTGAGFGDSGEGLLLELLVLATDLHQIG</sequence>
<name>A0A645IZP1_9ZZZZ</name>
<gene>
    <name evidence="1" type="ORF">SDC9_204608</name>
</gene>
<accession>A0A645IZP1</accession>
<dbReference type="EMBL" id="VSSQ01127828">
    <property type="protein sequence ID" value="MPN56915.1"/>
    <property type="molecule type" value="Genomic_DNA"/>
</dbReference>